<evidence type="ECO:0000256" key="3">
    <source>
        <dbReference type="RuleBase" id="RU000363"/>
    </source>
</evidence>
<dbReference type="RefSeq" id="WP_121688023.1">
    <property type="nucleotide sequence ID" value="NZ_RCUY01000005.1"/>
</dbReference>
<evidence type="ECO:0000313" key="4">
    <source>
        <dbReference type="EMBL" id="RLP82879.1"/>
    </source>
</evidence>
<keyword evidence="5" id="KW-1185">Reference proteome</keyword>
<name>A0A3L7AQW1_9MICO</name>
<dbReference type="PRINTS" id="PR00081">
    <property type="entry name" value="GDHRDH"/>
</dbReference>
<accession>A0A3L7AQW1</accession>
<evidence type="ECO:0000313" key="5">
    <source>
        <dbReference type="Proteomes" id="UP000269438"/>
    </source>
</evidence>
<dbReference type="PANTHER" id="PTHR43669:SF3">
    <property type="entry name" value="ALCOHOL DEHYDROGENASE, PUTATIVE (AFU_ORTHOLOGUE AFUA_3G03445)-RELATED"/>
    <property type="match status" value="1"/>
</dbReference>
<comment type="similarity">
    <text evidence="1 3">Belongs to the short-chain dehydrogenases/reductases (SDR) family.</text>
</comment>
<comment type="caution">
    <text evidence="4">The sequence shown here is derived from an EMBL/GenBank/DDBJ whole genome shotgun (WGS) entry which is preliminary data.</text>
</comment>
<keyword evidence="2" id="KW-0560">Oxidoreductase</keyword>
<dbReference type="CDD" id="cd05233">
    <property type="entry name" value="SDR_c"/>
    <property type="match status" value="1"/>
</dbReference>
<protein>
    <submittedName>
        <fullName evidence="4">SDR family oxidoreductase</fullName>
    </submittedName>
</protein>
<dbReference type="InterPro" id="IPR002347">
    <property type="entry name" value="SDR_fam"/>
</dbReference>
<evidence type="ECO:0000256" key="1">
    <source>
        <dbReference type="ARBA" id="ARBA00006484"/>
    </source>
</evidence>
<reference evidence="4 5" key="1">
    <citation type="submission" date="2018-10" db="EMBL/GenBank/DDBJ databases">
        <authorList>
            <person name="Li J."/>
        </authorList>
    </citation>
    <scope>NUCLEOTIDE SEQUENCE [LARGE SCALE GENOMIC DNA]</scope>
    <source>
        <strain evidence="4 5">JCM 11654</strain>
    </source>
</reference>
<proteinExistence type="inferred from homology"/>
<dbReference type="SUPFAM" id="SSF51735">
    <property type="entry name" value="NAD(P)-binding Rossmann-fold domains"/>
    <property type="match status" value="1"/>
</dbReference>
<gene>
    <name evidence="4" type="ORF">D9V34_06415</name>
</gene>
<dbReference type="PRINTS" id="PR00080">
    <property type="entry name" value="SDRFAMILY"/>
</dbReference>
<evidence type="ECO:0000256" key="2">
    <source>
        <dbReference type="ARBA" id="ARBA00023002"/>
    </source>
</evidence>
<dbReference type="Proteomes" id="UP000269438">
    <property type="component" value="Unassembled WGS sequence"/>
</dbReference>
<dbReference type="Pfam" id="PF00106">
    <property type="entry name" value="adh_short"/>
    <property type="match status" value="1"/>
</dbReference>
<dbReference type="Gene3D" id="3.40.50.720">
    <property type="entry name" value="NAD(P)-binding Rossmann-like Domain"/>
    <property type="match status" value="1"/>
</dbReference>
<sequence>MAYNYAGKVIVITGGAGDIGMSLARRIAPLGARVVLVDIRAERAVTQAATLPVHPAAGGTHVGLGCDLTKRDLVEELIAHIEATFGRIDVLVNNAGMTSSERFAERSVESIERELTVNLTAPLVLTRLAIPLLERAGDPRIISTVSLGGVFPLGETPIYTASKFGLRGAMLSIGLDLAARGIRVGSVLPSATDTRMLRQEAIEGGNSLQFQDPPQPPERVAQAMMSLLDRPRLEAYPRIGESRLLRAVMTMPNVLPRLLPMFRKRGDRGMAKFVRELAARGDIVQTETGWRLAEGEAHPELTQP</sequence>
<organism evidence="4 5">
    <name type="scientific">Mycetocola lacteus</name>
    <dbReference type="NCBI Taxonomy" id="76637"/>
    <lineage>
        <taxon>Bacteria</taxon>
        <taxon>Bacillati</taxon>
        <taxon>Actinomycetota</taxon>
        <taxon>Actinomycetes</taxon>
        <taxon>Micrococcales</taxon>
        <taxon>Microbacteriaceae</taxon>
        <taxon>Mycetocola</taxon>
    </lineage>
</organism>
<dbReference type="EMBL" id="RCUY01000005">
    <property type="protein sequence ID" value="RLP82879.1"/>
    <property type="molecule type" value="Genomic_DNA"/>
</dbReference>
<dbReference type="PANTHER" id="PTHR43669">
    <property type="entry name" value="5-KETO-D-GLUCONATE 5-REDUCTASE"/>
    <property type="match status" value="1"/>
</dbReference>
<dbReference type="GO" id="GO:0016491">
    <property type="term" value="F:oxidoreductase activity"/>
    <property type="evidence" value="ECO:0007669"/>
    <property type="project" value="UniProtKB-KW"/>
</dbReference>
<dbReference type="InterPro" id="IPR036291">
    <property type="entry name" value="NAD(P)-bd_dom_sf"/>
</dbReference>
<dbReference type="AlphaFoldDB" id="A0A3L7AQW1"/>
<dbReference type="OrthoDB" id="151996at2"/>